<gene>
    <name evidence="1" type="ORF">IAC69_03695</name>
</gene>
<dbReference type="EMBL" id="JADINC010000059">
    <property type="protein sequence ID" value="MBO8425551.1"/>
    <property type="molecule type" value="Genomic_DNA"/>
</dbReference>
<proteinExistence type="predicted"/>
<name>A0A9D9DFN8_9PROT</name>
<sequence>MTKFTDILSDTKDAANNIQETCNYRNVLMRISLCLTRWNLGQMTHLVKIKDKLINNLRQLSR</sequence>
<protein>
    <submittedName>
        <fullName evidence="1">Uncharacterized protein</fullName>
    </submittedName>
</protein>
<reference evidence="1" key="2">
    <citation type="journal article" date="2021" name="PeerJ">
        <title>Extensive microbial diversity within the chicken gut microbiome revealed by metagenomics and culture.</title>
        <authorList>
            <person name="Gilroy R."/>
            <person name="Ravi A."/>
            <person name="Getino M."/>
            <person name="Pursley I."/>
            <person name="Horton D.L."/>
            <person name="Alikhan N.F."/>
            <person name="Baker D."/>
            <person name="Gharbi K."/>
            <person name="Hall N."/>
            <person name="Watson M."/>
            <person name="Adriaenssens E.M."/>
            <person name="Foster-Nyarko E."/>
            <person name="Jarju S."/>
            <person name="Secka A."/>
            <person name="Antonio M."/>
            <person name="Oren A."/>
            <person name="Chaudhuri R.R."/>
            <person name="La Ragione R."/>
            <person name="Hildebrand F."/>
            <person name="Pallen M.J."/>
        </authorList>
    </citation>
    <scope>NUCLEOTIDE SEQUENCE</scope>
    <source>
        <strain evidence="1">8207</strain>
    </source>
</reference>
<comment type="caution">
    <text evidence="1">The sequence shown here is derived from an EMBL/GenBank/DDBJ whole genome shotgun (WGS) entry which is preliminary data.</text>
</comment>
<evidence type="ECO:0000313" key="2">
    <source>
        <dbReference type="Proteomes" id="UP000823630"/>
    </source>
</evidence>
<organism evidence="1 2">
    <name type="scientific">Candidatus Enterousia avistercoris</name>
    <dbReference type="NCBI Taxonomy" id="2840788"/>
    <lineage>
        <taxon>Bacteria</taxon>
        <taxon>Pseudomonadati</taxon>
        <taxon>Pseudomonadota</taxon>
        <taxon>Alphaproteobacteria</taxon>
        <taxon>Candidatus Enterousia</taxon>
    </lineage>
</organism>
<evidence type="ECO:0000313" key="1">
    <source>
        <dbReference type="EMBL" id="MBO8425551.1"/>
    </source>
</evidence>
<reference evidence="1" key="1">
    <citation type="submission" date="2020-10" db="EMBL/GenBank/DDBJ databases">
        <authorList>
            <person name="Gilroy R."/>
        </authorList>
    </citation>
    <scope>NUCLEOTIDE SEQUENCE</scope>
    <source>
        <strain evidence="1">8207</strain>
    </source>
</reference>
<accession>A0A9D9DFN8</accession>
<dbReference type="Proteomes" id="UP000823630">
    <property type="component" value="Unassembled WGS sequence"/>
</dbReference>
<dbReference type="AlphaFoldDB" id="A0A9D9DFN8"/>